<dbReference type="AlphaFoldDB" id="A0A1G7K9Y7"/>
<feature type="compositionally biased region" description="Polar residues" evidence="1">
    <location>
        <begin position="1"/>
        <end position="10"/>
    </location>
</feature>
<sequence length="267" mass="28350">MTEHTASAQTPIDRAHAAMQAAPDDDTARLRFFERVADGEWFLLLDEEHDGEGPITPKVFPVEEDQFVLAFDREQRLAEFAGGAPYAAMSGRVLTEMLAGSGFGLGLNLSVAPSEMLLPGAAVDWLQATLGNAPAETHGKAEEIFPPHGLPEVLVTALDAKLAIAGGLARLVYLSGVTYEDGVRSHLLAFVDQIPGSEDVLARLVSEALIFSGVEAGALDVAFFKSSDPLCAAFARFGLRFDLLEPEPLQSGPAAPGMDPSAPPKLR</sequence>
<feature type="region of interest" description="Disordered" evidence="1">
    <location>
        <begin position="248"/>
        <end position="267"/>
    </location>
</feature>
<dbReference type="EMBL" id="FNBL01000003">
    <property type="protein sequence ID" value="SDF34053.1"/>
    <property type="molecule type" value="Genomic_DNA"/>
</dbReference>
<reference evidence="2 3" key="1">
    <citation type="submission" date="2016-10" db="EMBL/GenBank/DDBJ databases">
        <authorList>
            <person name="de Groot N.N."/>
        </authorList>
    </citation>
    <scope>NUCLEOTIDE SEQUENCE [LARGE SCALE GENOMIC DNA]</scope>
    <source>
        <strain evidence="2 3">DSM 27375</strain>
    </source>
</reference>
<accession>A0A1G7K9Y7</accession>
<dbReference type="RefSeq" id="WP_074643417.1">
    <property type="nucleotide sequence ID" value="NZ_FNBL01000003.1"/>
</dbReference>
<evidence type="ECO:0000256" key="1">
    <source>
        <dbReference type="SAM" id="MobiDB-lite"/>
    </source>
</evidence>
<organism evidence="2 3">
    <name type="scientific">Celeribacter baekdonensis</name>
    <dbReference type="NCBI Taxonomy" id="875171"/>
    <lineage>
        <taxon>Bacteria</taxon>
        <taxon>Pseudomonadati</taxon>
        <taxon>Pseudomonadota</taxon>
        <taxon>Alphaproteobacteria</taxon>
        <taxon>Rhodobacterales</taxon>
        <taxon>Roseobacteraceae</taxon>
        <taxon>Celeribacter</taxon>
    </lineage>
</organism>
<gene>
    <name evidence="2" type="ORF">SAMN04488117_103384</name>
</gene>
<dbReference type="Proteomes" id="UP000182284">
    <property type="component" value="Unassembled WGS sequence"/>
</dbReference>
<evidence type="ECO:0008006" key="4">
    <source>
        <dbReference type="Google" id="ProtNLM"/>
    </source>
</evidence>
<evidence type="ECO:0000313" key="2">
    <source>
        <dbReference type="EMBL" id="SDF34053.1"/>
    </source>
</evidence>
<feature type="region of interest" description="Disordered" evidence="1">
    <location>
        <begin position="1"/>
        <end position="20"/>
    </location>
</feature>
<dbReference type="OrthoDB" id="7831317at2"/>
<name>A0A1G7K9Y7_9RHOB</name>
<proteinExistence type="predicted"/>
<evidence type="ECO:0000313" key="3">
    <source>
        <dbReference type="Proteomes" id="UP000182284"/>
    </source>
</evidence>
<protein>
    <recommendedName>
        <fullName evidence="4">SseB protein N-terminal domain-containing protein</fullName>
    </recommendedName>
</protein>